<feature type="chain" id="PRO_5046496551" description="Serpin domain-containing protein" evidence="7">
    <location>
        <begin position="20"/>
        <end position="412"/>
    </location>
</feature>
<evidence type="ECO:0000256" key="1">
    <source>
        <dbReference type="ARBA" id="ARBA00009500"/>
    </source>
</evidence>
<keyword evidence="4" id="KW-0722">Serine protease inhibitor</keyword>
<dbReference type="Gene3D" id="2.10.310.10">
    <property type="entry name" value="Serpins superfamily"/>
    <property type="match status" value="1"/>
</dbReference>
<dbReference type="Pfam" id="PF00079">
    <property type="entry name" value="Serpin"/>
    <property type="match status" value="1"/>
</dbReference>
<dbReference type="SUPFAM" id="SSF56574">
    <property type="entry name" value="Serpins"/>
    <property type="match status" value="1"/>
</dbReference>
<dbReference type="InterPro" id="IPR000215">
    <property type="entry name" value="Serpin_fam"/>
</dbReference>
<comment type="caution">
    <text evidence="9">The sequence shown here is derived from an EMBL/GenBank/DDBJ whole genome shotgun (WGS) entry which is preliminary data.</text>
</comment>
<feature type="domain" description="Serpin" evidence="8">
    <location>
        <begin position="53"/>
        <end position="409"/>
    </location>
</feature>
<keyword evidence="5" id="KW-0325">Glycoprotein</keyword>
<dbReference type="PROSITE" id="PS00284">
    <property type="entry name" value="SERPIN"/>
    <property type="match status" value="1"/>
</dbReference>
<keyword evidence="2" id="KW-0646">Protease inhibitor</keyword>
<evidence type="ECO:0000256" key="2">
    <source>
        <dbReference type="ARBA" id="ARBA00022690"/>
    </source>
</evidence>
<evidence type="ECO:0000313" key="10">
    <source>
        <dbReference type="Proteomes" id="UP000826234"/>
    </source>
</evidence>
<protein>
    <recommendedName>
        <fullName evidence="8">Serpin domain-containing protein</fullName>
    </recommendedName>
</protein>
<dbReference type="PANTHER" id="PTHR11461">
    <property type="entry name" value="SERINE PROTEASE INHIBITOR, SERPIN"/>
    <property type="match status" value="1"/>
</dbReference>
<accession>A0ABQ7SSP9</accession>
<gene>
    <name evidence="9" type="ORF">JD844_020803</name>
</gene>
<reference evidence="9 10" key="1">
    <citation type="journal article" date="2022" name="Gigascience">
        <title>A chromosome-level genome assembly and annotation of the desert horned lizard, Phrynosoma platyrhinos, provides insight into chromosomal rearrangements among reptiles.</title>
        <authorList>
            <person name="Koochekian N."/>
            <person name="Ascanio A."/>
            <person name="Farleigh K."/>
            <person name="Card D.C."/>
            <person name="Schield D.R."/>
            <person name="Castoe T.A."/>
            <person name="Jezkova T."/>
        </authorList>
    </citation>
    <scope>NUCLEOTIDE SEQUENCE [LARGE SCALE GENOMIC DNA]</scope>
    <source>
        <strain evidence="9">NK-2021</strain>
    </source>
</reference>
<evidence type="ECO:0000259" key="8">
    <source>
        <dbReference type="SMART" id="SM00093"/>
    </source>
</evidence>
<dbReference type="Gene3D" id="2.30.39.10">
    <property type="entry name" value="Alpha-1-antitrypsin, domain 1"/>
    <property type="match status" value="1"/>
</dbReference>
<dbReference type="PANTHER" id="PTHR11461:SF165">
    <property type="entry name" value="ALPHA-1-ANTITRYPSIN"/>
    <property type="match status" value="1"/>
</dbReference>
<evidence type="ECO:0000256" key="3">
    <source>
        <dbReference type="ARBA" id="ARBA00022729"/>
    </source>
</evidence>
<comment type="similarity">
    <text evidence="1 6">Belongs to the serpin family.</text>
</comment>
<dbReference type="InterPro" id="IPR023795">
    <property type="entry name" value="Serpin_CS"/>
</dbReference>
<dbReference type="Gene3D" id="3.30.497.10">
    <property type="entry name" value="Antithrombin, subunit I, domain 2"/>
    <property type="match status" value="1"/>
</dbReference>
<dbReference type="SMART" id="SM00093">
    <property type="entry name" value="SERPIN"/>
    <property type="match status" value="1"/>
</dbReference>
<dbReference type="EMBL" id="JAIPUX010003289">
    <property type="protein sequence ID" value="KAH0620395.1"/>
    <property type="molecule type" value="Genomic_DNA"/>
</dbReference>
<organism evidence="9 10">
    <name type="scientific">Phrynosoma platyrhinos</name>
    <name type="common">Desert horned lizard</name>
    <dbReference type="NCBI Taxonomy" id="52577"/>
    <lineage>
        <taxon>Eukaryota</taxon>
        <taxon>Metazoa</taxon>
        <taxon>Chordata</taxon>
        <taxon>Craniata</taxon>
        <taxon>Vertebrata</taxon>
        <taxon>Euteleostomi</taxon>
        <taxon>Lepidosauria</taxon>
        <taxon>Squamata</taxon>
        <taxon>Bifurcata</taxon>
        <taxon>Unidentata</taxon>
        <taxon>Episquamata</taxon>
        <taxon>Toxicofera</taxon>
        <taxon>Iguania</taxon>
        <taxon>Phrynosomatidae</taxon>
        <taxon>Phrynosomatinae</taxon>
        <taxon>Phrynosoma</taxon>
    </lineage>
</organism>
<feature type="signal peptide" evidence="7">
    <location>
        <begin position="1"/>
        <end position="19"/>
    </location>
</feature>
<evidence type="ECO:0000256" key="7">
    <source>
        <dbReference type="SAM" id="SignalP"/>
    </source>
</evidence>
<dbReference type="InterPro" id="IPR042185">
    <property type="entry name" value="Serpin_sf_2"/>
</dbReference>
<keyword evidence="3 7" id="KW-0732">Signal</keyword>
<proteinExistence type="inferred from homology"/>
<dbReference type="InterPro" id="IPR023796">
    <property type="entry name" value="Serpin_dom"/>
</dbReference>
<dbReference type="InterPro" id="IPR042178">
    <property type="entry name" value="Serpin_sf_1"/>
</dbReference>
<sequence>MSNFNLALLLAGLCSFVHCHHIPAYFQVPREIYHGPNNYPYHDISIGNANFAFKFYHDVALGAARKNIFFSPLSISTAFSMLALGAKSHTLSQLLSGLSFNLTEITEQKIHEGFHALIEHLNHPSKNIELTLGNALFIDEQLKPLNKFLQDAKHFYKSDISHTNFNNSEEAEEQINSYIDKKTNGKLVDVVKGLDADVLMVLVNCMFMKAYWENPFNPKITREYDFFVDEHTTVKVPMMYRYGRYYTYYDRDVSCQVVVLPYKGTISAYFILPDPGKMKQVEDALGLDLLIKWFTSLTEERVNLYLPKFSISTKYVLKGILRRLGITDIFTEDADLSGITGKPDLKVSKAIHQAYLNVYENGTEAAAATHNELVPNSLSSIIKINRPFIMAIMETQSMSFLFMGKITNPNEN</sequence>
<evidence type="ECO:0000256" key="5">
    <source>
        <dbReference type="ARBA" id="ARBA00023180"/>
    </source>
</evidence>
<name>A0ABQ7SSP9_PHRPL</name>
<dbReference type="Proteomes" id="UP000826234">
    <property type="component" value="Unassembled WGS sequence"/>
</dbReference>
<evidence type="ECO:0000313" key="9">
    <source>
        <dbReference type="EMBL" id="KAH0620395.1"/>
    </source>
</evidence>
<keyword evidence="10" id="KW-1185">Reference proteome</keyword>
<dbReference type="InterPro" id="IPR036186">
    <property type="entry name" value="Serpin_sf"/>
</dbReference>
<evidence type="ECO:0000256" key="6">
    <source>
        <dbReference type="RuleBase" id="RU000411"/>
    </source>
</evidence>
<evidence type="ECO:0000256" key="4">
    <source>
        <dbReference type="ARBA" id="ARBA00022900"/>
    </source>
</evidence>